<evidence type="ECO:0000313" key="12">
    <source>
        <dbReference type="Proteomes" id="UP001168821"/>
    </source>
</evidence>
<dbReference type="EMBL" id="JALNTZ010000001">
    <property type="protein sequence ID" value="KAJ3664912.1"/>
    <property type="molecule type" value="Genomic_DNA"/>
</dbReference>
<keyword evidence="5" id="KW-0552">Olfaction</keyword>
<sequence>MTIQMIIDRNNVSKVSDSLQYFTTLVTFVWKEIYFVKYKKTFLEIEDVLTASIFYGYSSHHFKLLKDKIGSGHAGGTTFRVLTVAAVGFWGLPPFLDPQKYKTLPIPGWFPYNATEYYYPTFAFQILAVANTAYTNSTLDILSWVLMSIASGQLEMLKETLKSMNYEEADLKTAEEQLQKCVRHHLEIVNLVSKIEKVFSKGIFLQIFASVIVICFTGFLMMLVPVASMKFTHTFTYLACMMCQVAMYCWYGHDVMTTSNTIGDSLYMSNWYESDVKFRKSVFIFLEKTKKPVTLTAGGFVTLSLTTLTTILRSSYSYFAVLRHMFNDV</sequence>
<keyword evidence="9" id="KW-0807">Transducer</keyword>
<evidence type="ECO:0000256" key="5">
    <source>
        <dbReference type="ARBA" id="ARBA00022725"/>
    </source>
</evidence>
<evidence type="ECO:0000256" key="9">
    <source>
        <dbReference type="ARBA" id="ARBA00023224"/>
    </source>
</evidence>
<dbReference type="AlphaFoldDB" id="A0AA38MRB5"/>
<comment type="caution">
    <text evidence="11">The sequence shown here is derived from an EMBL/GenBank/DDBJ whole genome shotgun (WGS) entry which is preliminary data.</text>
</comment>
<keyword evidence="2" id="KW-1003">Cell membrane</keyword>
<dbReference type="PANTHER" id="PTHR21137:SF35">
    <property type="entry name" value="ODORANT RECEPTOR 19A-RELATED"/>
    <property type="match status" value="1"/>
</dbReference>
<dbReference type="Pfam" id="PF02949">
    <property type="entry name" value="7tm_6"/>
    <property type="match status" value="1"/>
</dbReference>
<accession>A0AA38MRB5</accession>
<dbReference type="GO" id="GO:0005549">
    <property type="term" value="F:odorant binding"/>
    <property type="evidence" value="ECO:0007669"/>
    <property type="project" value="InterPro"/>
</dbReference>
<evidence type="ECO:0000256" key="3">
    <source>
        <dbReference type="ARBA" id="ARBA00022606"/>
    </source>
</evidence>
<protein>
    <recommendedName>
        <fullName evidence="13">Odorant receptor</fullName>
    </recommendedName>
</protein>
<evidence type="ECO:0008006" key="13">
    <source>
        <dbReference type="Google" id="ProtNLM"/>
    </source>
</evidence>
<feature type="transmembrane region" description="Helical" evidence="10">
    <location>
        <begin position="234"/>
        <end position="251"/>
    </location>
</feature>
<comment type="subcellular location">
    <subcellularLocation>
        <location evidence="1">Cell membrane</location>
        <topology evidence="1">Multi-pass membrane protein</topology>
    </subcellularLocation>
</comment>
<evidence type="ECO:0000256" key="7">
    <source>
        <dbReference type="ARBA" id="ARBA00023136"/>
    </source>
</evidence>
<keyword evidence="6 10" id="KW-1133">Transmembrane helix</keyword>
<dbReference type="InterPro" id="IPR004117">
    <property type="entry name" value="7tm6_olfct_rcpt"/>
</dbReference>
<keyword evidence="12" id="KW-1185">Reference proteome</keyword>
<feature type="transmembrane region" description="Helical" evidence="10">
    <location>
        <begin position="203"/>
        <end position="228"/>
    </location>
</feature>
<keyword evidence="3" id="KW-0716">Sensory transduction</keyword>
<gene>
    <name evidence="11" type="ORF">Zmor_000446</name>
</gene>
<keyword evidence="8" id="KW-0675">Receptor</keyword>
<name>A0AA38MRB5_9CUCU</name>
<dbReference type="GO" id="GO:0007165">
    <property type="term" value="P:signal transduction"/>
    <property type="evidence" value="ECO:0007669"/>
    <property type="project" value="UniProtKB-KW"/>
</dbReference>
<keyword evidence="4 10" id="KW-0812">Transmembrane</keyword>
<dbReference type="GO" id="GO:0005886">
    <property type="term" value="C:plasma membrane"/>
    <property type="evidence" value="ECO:0007669"/>
    <property type="project" value="UniProtKB-SubCell"/>
</dbReference>
<reference evidence="11" key="1">
    <citation type="journal article" date="2023" name="G3 (Bethesda)">
        <title>Whole genome assemblies of Zophobas morio and Tenebrio molitor.</title>
        <authorList>
            <person name="Kaur S."/>
            <person name="Stinson S.A."/>
            <person name="diCenzo G.C."/>
        </authorList>
    </citation>
    <scope>NUCLEOTIDE SEQUENCE</scope>
    <source>
        <strain evidence="11">QUZm001</strain>
    </source>
</reference>
<keyword evidence="7 10" id="KW-0472">Membrane</keyword>
<evidence type="ECO:0000313" key="11">
    <source>
        <dbReference type="EMBL" id="KAJ3664912.1"/>
    </source>
</evidence>
<organism evidence="11 12">
    <name type="scientific">Zophobas morio</name>
    <dbReference type="NCBI Taxonomy" id="2755281"/>
    <lineage>
        <taxon>Eukaryota</taxon>
        <taxon>Metazoa</taxon>
        <taxon>Ecdysozoa</taxon>
        <taxon>Arthropoda</taxon>
        <taxon>Hexapoda</taxon>
        <taxon>Insecta</taxon>
        <taxon>Pterygota</taxon>
        <taxon>Neoptera</taxon>
        <taxon>Endopterygota</taxon>
        <taxon>Coleoptera</taxon>
        <taxon>Polyphaga</taxon>
        <taxon>Cucujiformia</taxon>
        <taxon>Tenebrionidae</taxon>
        <taxon>Zophobas</taxon>
    </lineage>
</organism>
<dbReference type="GO" id="GO:0004984">
    <property type="term" value="F:olfactory receptor activity"/>
    <property type="evidence" value="ECO:0007669"/>
    <property type="project" value="InterPro"/>
</dbReference>
<evidence type="ECO:0000256" key="10">
    <source>
        <dbReference type="SAM" id="Phobius"/>
    </source>
</evidence>
<dbReference type="PANTHER" id="PTHR21137">
    <property type="entry name" value="ODORANT RECEPTOR"/>
    <property type="match status" value="1"/>
</dbReference>
<evidence type="ECO:0000256" key="4">
    <source>
        <dbReference type="ARBA" id="ARBA00022692"/>
    </source>
</evidence>
<evidence type="ECO:0000256" key="8">
    <source>
        <dbReference type="ARBA" id="ARBA00023170"/>
    </source>
</evidence>
<evidence type="ECO:0000256" key="6">
    <source>
        <dbReference type="ARBA" id="ARBA00022989"/>
    </source>
</evidence>
<evidence type="ECO:0000256" key="1">
    <source>
        <dbReference type="ARBA" id="ARBA00004651"/>
    </source>
</evidence>
<dbReference type="Proteomes" id="UP001168821">
    <property type="component" value="Unassembled WGS sequence"/>
</dbReference>
<proteinExistence type="predicted"/>
<evidence type="ECO:0000256" key="2">
    <source>
        <dbReference type="ARBA" id="ARBA00022475"/>
    </source>
</evidence>